<feature type="signal peptide" evidence="1">
    <location>
        <begin position="1"/>
        <end position="22"/>
    </location>
</feature>
<dbReference type="Proteomes" id="UP000257127">
    <property type="component" value="Unassembled WGS sequence"/>
</dbReference>
<evidence type="ECO:0000313" key="3">
    <source>
        <dbReference type="Proteomes" id="UP000257127"/>
    </source>
</evidence>
<protein>
    <recommendedName>
        <fullName evidence="4">Sulfatase-modifying factor enzyme domain-containing protein</fullName>
    </recommendedName>
</protein>
<dbReference type="AlphaFoldDB" id="A0A3E1EWK6"/>
<accession>A0A3E1EWK6</accession>
<proteinExistence type="predicted"/>
<dbReference type="RefSeq" id="WP_116881183.1">
    <property type="nucleotide sequence ID" value="NZ_QURB01000006.1"/>
</dbReference>
<sequence length="647" mass="77239">MYFLKAFLQLTLFILISTTVNAQIISDLKKIEFFYKDDFIKRSAEDYYHKANYKTGTPDLSAVILGDTTGLVKNGEYIMYRSPLLHFKQKEAFKYVKKSPVSVNEYQEFMTWVRDSMARHSIFFNLEEDSESNKYLNYEKEFYHAEKEKMVKYNGADRLQNKDLFNLNWNKNFSWEDPMLVPLLNTFYLRRNERFYRKSILDQRKLNYRFDHHYYEFPYFLKDNDQYKALKVTGDYKVINKSNISEKRRRIVFESKKAAIIYSNAVGKEKVFYIRDLQNVAPYYIDWAINANHPFDEKSILSKVYPTHFKEQPIVGILGTQAQAFCHWKEQQINNYLSKFNVNYTAKVTLPSNQDLSAVDQIDTKIETEVNFRDQWRITPKEYQSFIDYVIDSTAIRIVYEEMENDEAAAKLIQNKQEYFGEGILEWIEFDPADRLTNISLFNLNYNKNINRYIKKYCKNCDYKSKSDLINKRILNNNQLIYDWYYIDHPLKAITGKAYDWTPSISKWPFNYSDTTITRFEGKEKTFKLGKDLLLSYTNPLGVTDGLRGHENLNRFIVQQQTNILPKNYKKGGEIDVSSLSYEQAIAFYRWKNKIQNITEKDEWTNFILPSKEEYEAMKLGQLRFKNKIEMELPTPTFRYVIHFYPK</sequence>
<gene>
    <name evidence="2" type="ORF">DXU93_10160</name>
</gene>
<evidence type="ECO:0008006" key="4">
    <source>
        <dbReference type="Google" id="ProtNLM"/>
    </source>
</evidence>
<comment type="caution">
    <text evidence="2">The sequence shown here is derived from an EMBL/GenBank/DDBJ whole genome shotgun (WGS) entry which is preliminary data.</text>
</comment>
<name>A0A3E1EWK6_9FLAO</name>
<feature type="chain" id="PRO_5017790184" description="Sulfatase-modifying factor enzyme domain-containing protein" evidence="1">
    <location>
        <begin position="23"/>
        <end position="647"/>
    </location>
</feature>
<keyword evidence="1" id="KW-0732">Signal</keyword>
<evidence type="ECO:0000256" key="1">
    <source>
        <dbReference type="SAM" id="SignalP"/>
    </source>
</evidence>
<dbReference type="EMBL" id="QURB01000006">
    <property type="protein sequence ID" value="RFC53902.1"/>
    <property type="molecule type" value="Genomic_DNA"/>
</dbReference>
<evidence type="ECO:0000313" key="2">
    <source>
        <dbReference type="EMBL" id="RFC53902.1"/>
    </source>
</evidence>
<keyword evidence="3" id="KW-1185">Reference proteome</keyword>
<reference evidence="2 3" key="1">
    <citation type="submission" date="2018-08" db="EMBL/GenBank/DDBJ databases">
        <title>The draft genome squence of Brumimicrobium sp. N62.</title>
        <authorList>
            <person name="Du Z.-J."/>
            <person name="Luo H.-R."/>
        </authorList>
    </citation>
    <scope>NUCLEOTIDE SEQUENCE [LARGE SCALE GENOMIC DNA]</scope>
    <source>
        <strain evidence="2 3">N62</strain>
    </source>
</reference>
<dbReference type="OrthoDB" id="9845733at2"/>
<organism evidence="2 3">
    <name type="scientific">Brumimicrobium aurantiacum</name>
    <dbReference type="NCBI Taxonomy" id="1737063"/>
    <lineage>
        <taxon>Bacteria</taxon>
        <taxon>Pseudomonadati</taxon>
        <taxon>Bacteroidota</taxon>
        <taxon>Flavobacteriia</taxon>
        <taxon>Flavobacteriales</taxon>
        <taxon>Crocinitomicaceae</taxon>
        <taxon>Brumimicrobium</taxon>
    </lineage>
</organism>